<dbReference type="InterPro" id="IPR011009">
    <property type="entry name" value="Kinase-like_dom_sf"/>
</dbReference>
<dbReference type="AlphaFoldDB" id="A0A6A6Y3U2"/>
<dbReference type="Gene3D" id="1.10.510.10">
    <property type="entry name" value="Transferase(Phosphotransferase) domain 1"/>
    <property type="match status" value="1"/>
</dbReference>
<keyword evidence="1" id="KW-0723">Serine/threonine-protein kinase</keyword>
<feature type="compositionally biased region" description="Basic and acidic residues" evidence="4">
    <location>
        <begin position="234"/>
        <end position="257"/>
    </location>
</feature>
<reference evidence="6 8" key="1">
    <citation type="journal article" date="2020" name="Stud. Mycol.">
        <title>101 Dothideomycetes genomes: a test case for predicting lifestyles and emergence of pathogens.</title>
        <authorList>
            <person name="Haridas S."/>
            <person name="Albert R."/>
            <person name="Binder M."/>
            <person name="Bloem J."/>
            <person name="Labutti K."/>
            <person name="Salamov A."/>
            <person name="Andreopoulos B."/>
            <person name="Baker S."/>
            <person name="Barry K."/>
            <person name="Bills G."/>
            <person name="Bluhm B."/>
            <person name="Cannon C."/>
            <person name="Castanera R."/>
            <person name="Culley D."/>
            <person name="Daum C."/>
            <person name="Ezra D."/>
            <person name="Gonzalez J."/>
            <person name="Henrissat B."/>
            <person name="Kuo A."/>
            <person name="Liang C."/>
            <person name="Lipzen A."/>
            <person name="Lutzoni F."/>
            <person name="Magnuson J."/>
            <person name="Mondo S."/>
            <person name="Nolan M."/>
            <person name="Ohm R."/>
            <person name="Pangilinan J."/>
            <person name="Park H.-J."/>
            <person name="Ramirez L."/>
            <person name="Alfaro M."/>
            <person name="Sun H."/>
            <person name="Tritt A."/>
            <person name="Yoshinaga Y."/>
            <person name="Zwiers L.-H."/>
            <person name="Turgeon B."/>
            <person name="Goodwin S."/>
            <person name="Spatafora J."/>
            <person name="Crous P."/>
            <person name="Grigoriev I."/>
        </authorList>
    </citation>
    <scope>NUCLEOTIDE SEQUENCE</scope>
    <source>
        <strain evidence="6 8">CBS 304.34</strain>
    </source>
</reference>
<dbReference type="OrthoDB" id="5979581at2759"/>
<evidence type="ECO:0000256" key="2">
    <source>
        <dbReference type="ARBA" id="ARBA00022741"/>
    </source>
</evidence>
<dbReference type="RefSeq" id="XP_033569411.1">
    <property type="nucleotide sequence ID" value="XM_033713278.1"/>
</dbReference>
<proteinExistence type="predicted"/>
<reference evidence="8" key="2">
    <citation type="submission" date="2020-04" db="EMBL/GenBank/DDBJ databases">
        <authorList>
            <consortium name="NCBI Genome Project"/>
        </authorList>
    </citation>
    <scope>NUCLEOTIDE SEQUENCE</scope>
    <source>
        <strain evidence="8">CBS 304.34</strain>
    </source>
</reference>
<keyword evidence="2" id="KW-0547">Nucleotide-binding</keyword>
<dbReference type="InterPro" id="IPR000719">
    <property type="entry name" value="Prot_kinase_dom"/>
</dbReference>
<dbReference type="PANTHER" id="PTHR24055">
    <property type="entry name" value="MITOGEN-ACTIVATED PROTEIN KINASE"/>
    <property type="match status" value="1"/>
</dbReference>
<dbReference type="EMBL" id="MU003723">
    <property type="protein sequence ID" value="KAF2802447.1"/>
    <property type="molecule type" value="Genomic_DNA"/>
</dbReference>
<keyword evidence="7" id="KW-1185">Reference proteome</keyword>
<evidence type="ECO:0000256" key="4">
    <source>
        <dbReference type="SAM" id="MobiDB-lite"/>
    </source>
</evidence>
<evidence type="ECO:0000313" key="6">
    <source>
        <dbReference type="EMBL" id="KAF2802447.1"/>
    </source>
</evidence>
<evidence type="ECO:0000256" key="1">
    <source>
        <dbReference type="ARBA" id="ARBA00022527"/>
    </source>
</evidence>
<dbReference type="InterPro" id="IPR050117">
    <property type="entry name" value="MAPK"/>
</dbReference>
<sequence>MCLPAMTELISHENVHDPKIIIGDFGEAFFATVQEDRGYLNTPIKLRPPEAFFNECLGPKVDAWTLACTAFEILGMHGLFPEIEDLCIAEMIIHLGPLPEKWWETWEAKDEFFYPGGSPRDKPQFKSLAEHMLAMGRGQTPEACEFSKEEFAALEGLFKKMLTYESADRITSSEMVASDWMQKWAVRDIVEPAPQQALQALFEGCREFDPIFKEQDKKRLAKMAKLKAQKARANAKEHQENKAEVREPPDEAPDHYA</sequence>
<reference evidence="8" key="3">
    <citation type="submission" date="2025-04" db="UniProtKB">
        <authorList>
            <consortium name="RefSeq"/>
        </authorList>
    </citation>
    <scope>IDENTIFICATION</scope>
    <source>
        <strain evidence="8">CBS 304.34</strain>
    </source>
</reference>
<dbReference type="GO" id="GO:0004674">
    <property type="term" value="F:protein serine/threonine kinase activity"/>
    <property type="evidence" value="ECO:0007669"/>
    <property type="project" value="UniProtKB-KW"/>
</dbReference>
<protein>
    <recommendedName>
        <fullName evidence="5">Protein kinase domain-containing protein</fullName>
    </recommendedName>
</protein>
<organism evidence="6">
    <name type="scientific">Mytilinidion resinicola</name>
    <dbReference type="NCBI Taxonomy" id="574789"/>
    <lineage>
        <taxon>Eukaryota</taxon>
        <taxon>Fungi</taxon>
        <taxon>Dikarya</taxon>
        <taxon>Ascomycota</taxon>
        <taxon>Pezizomycotina</taxon>
        <taxon>Dothideomycetes</taxon>
        <taxon>Pleosporomycetidae</taxon>
        <taxon>Mytilinidiales</taxon>
        <taxon>Mytilinidiaceae</taxon>
        <taxon>Mytilinidion</taxon>
    </lineage>
</organism>
<feature type="region of interest" description="Disordered" evidence="4">
    <location>
        <begin position="223"/>
        <end position="257"/>
    </location>
</feature>
<evidence type="ECO:0000313" key="8">
    <source>
        <dbReference type="RefSeq" id="XP_033569411.1"/>
    </source>
</evidence>
<dbReference type="SUPFAM" id="SSF56112">
    <property type="entry name" value="Protein kinase-like (PK-like)"/>
    <property type="match status" value="1"/>
</dbReference>
<keyword evidence="1" id="KW-0808">Transferase</keyword>
<accession>A0A6A6Y3U2</accession>
<dbReference type="PROSITE" id="PS50011">
    <property type="entry name" value="PROTEIN_KINASE_DOM"/>
    <property type="match status" value="1"/>
</dbReference>
<dbReference type="GeneID" id="54454171"/>
<gene>
    <name evidence="6 8" type="ORF">BDZ99DRAFT_203910</name>
</gene>
<evidence type="ECO:0000259" key="5">
    <source>
        <dbReference type="PROSITE" id="PS50011"/>
    </source>
</evidence>
<name>A0A6A6Y3U2_9PEZI</name>
<evidence type="ECO:0000256" key="3">
    <source>
        <dbReference type="ARBA" id="ARBA00022840"/>
    </source>
</evidence>
<dbReference type="GO" id="GO:0005524">
    <property type="term" value="F:ATP binding"/>
    <property type="evidence" value="ECO:0007669"/>
    <property type="project" value="UniProtKB-KW"/>
</dbReference>
<dbReference type="Proteomes" id="UP000504636">
    <property type="component" value="Unplaced"/>
</dbReference>
<evidence type="ECO:0000313" key="7">
    <source>
        <dbReference type="Proteomes" id="UP000504636"/>
    </source>
</evidence>
<feature type="domain" description="Protein kinase" evidence="5">
    <location>
        <begin position="1"/>
        <end position="181"/>
    </location>
</feature>
<keyword evidence="3" id="KW-0067">ATP-binding</keyword>
<keyword evidence="1" id="KW-0418">Kinase</keyword>